<evidence type="ECO:0000313" key="2">
    <source>
        <dbReference type="EMBL" id="OPJ56781.1"/>
    </source>
</evidence>
<comment type="caution">
    <text evidence="2">The sequence shown here is derived from an EMBL/GenBank/DDBJ whole genome shotgun (WGS) entry which is preliminary data.</text>
</comment>
<sequence>MKQSGVVIEKKGDIAYLNMQRHSACGSCGACGMGSEKSSMKIEAINKIDANIGDFVEVDIETVDFMKAAFIIYTIPLVSLLIGVILSNKLLSTLNYSGNIEVISFIVGIVFMAGAFFIVKLNEKRLRNSKKYMPVITSIIK</sequence>
<protein>
    <submittedName>
        <fullName evidence="2">SoxR reducing system protein RseC</fullName>
    </submittedName>
</protein>
<dbReference type="OrthoDB" id="307768at2"/>
<dbReference type="Proteomes" id="UP000190140">
    <property type="component" value="Unassembled WGS sequence"/>
</dbReference>
<dbReference type="PANTHER" id="PTHR35867:SF1">
    <property type="entry name" value="PROTEIN RSEC"/>
    <property type="match status" value="1"/>
</dbReference>
<reference evidence="2 3" key="1">
    <citation type="submission" date="2017-03" db="EMBL/GenBank/DDBJ databases">
        <title>Genome sequence of Clostridium thermoalcaliphilum DSM 7309.</title>
        <authorList>
            <person name="Poehlein A."/>
            <person name="Daniel R."/>
        </authorList>
    </citation>
    <scope>NUCLEOTIDE SEQUENCE [LARGE SCALE GENOMIC DNA]</scope>
    <source>
        <strain evidence="2 3">DSM 7309</strain>
    </source>
</reference>
<keyword evidence="1" id="KW-0472">Membrane</keyword>
<gene>
    <name evidence="2" type="ORF">CLOTH_00630</name>
</gene>
<proteinExistence type="predicted"/>
<organism evidence="2 3">
    <name type="scientific">Alkalithermobacter paradoxus</name>
    <dbReference type="NCBI Taxonomy" id="29349"/>
    <lineage>
        <taxon>Bacteria</taxon>
        <taxon>Bacillati</taxon>
        <taxon>Bacillota</taxon>
        <taxon>Clostridia</taxon>
        <taxon>Peptostreptococcales</taxon>
        <taxon>Tepidibacteraceae</taxon>
        <taxon>Alkalithermobacter</taxon>
    </lineage>
</organism>
<dbReference type="InterPro" id="IPR026268">
    <property type="entry name" value="RseC"/>
</dbReference>
<dbReference type="PIRSF" id="PIRSF004923">
    <property type="entry name" value="RseC"/>
    <property type="match status" value="1"/>
</dbReference>
<evidence type="ECO:0000313" key="3">
    <source>
        <dbReference type="Proteomes" id="UP000190140"/>
    </source>
</evidence>
<keyword evidence="3" id="KW-1185">Reference proteome</keyword>
<accession>A0A1V4I9W1</accession>
<dbReference type="PANTHER" id="PTHR35867">
    <property type="entry name" value="PROTEIN RSEC"/>
    <property type="match status" value="1"/>
</dbReference>
<keyword evidence="1" id="KW-0812">Transmembrane</keyword>
<dbReference type="AlphaFoldDB" id="A0A1V4I9W1"/>
<dbReference type="RefSeq" id="WP_079410085.1">
    <property type="nucleotide sequence ID" value="NZ_MZGW01000001.1"/>
</dbReference>
<dbReference type="InterPro" id="IPR007359">
    <property type="entry name" value="SigmaE_reg_RseC_MucC"/>
</dbReference>
<feature type="transmembrane region" description="Helical" evidence="1">
    <location>
        <begin position="70"/>
        <end position="90"/>
    </location>
</feature>
<name>A0A1V4I9W1_9FIRM</name>
<dbReference type="STRING" id="29349.CLOTH_00630"/>
<dbReference type="EMBL" id="MZGW01000001">
    <property type="protein sequence ID" value="OPJ56781.1"/>
    <property type="molecule type" value="Genomic_DNA"/>
</dbReference>
<feature type="transmembrane region" description="Helical" evidence="1">
    <location>
        <begin position="102"/>
        <end position="121"/>
    </location>
</feature>
<dbReference type="Pfam" id="PF04246">
    <property type="entry name" value="RseC_MucC"/>
    <property type="match status" value="1"/>
</dbReference>
<evidence type="ECO:0000256" key="1">
    <source>
        <dbReference type="SAM" id="Phobius"/>
    </source>
</evidence>
<keyword evidence="1" id="KW-1133">Transmembrane helix</keyword>